<evidence type="ECO:0000313" key="1">
    <source>
        <dbReference type="EMBL" id="SDU79890.1"/>
    </source>
</evidence>
<organism evidence="1 2">
    <name type="scientific">Jiangella alkaliphila</name>
    <dbReference type="NCBI Taxonomy" id="419479"/>
    <lineage>
        <taxon>Bacteria</taxon>
        <taxon>Bacillati</taxon>
        <taxon>Actinomycetota</taxon>
        <taxon>Actinomycetes</taxon>
        <taxon>Jiangellales</taxon>
        <taxon>Jiangellaceae</taxon>
        <taxon>Jiangella</taxon>
    </lineage>
</organism>
<dbReference type="Pfam" id="PF01547">
    <property type="entry name" value="SBP_bac_1"/>
    <property type="match status" value="1"/>
</dbReference>
<dbReference type="InterPro" id="IPR019546">
    <property type="entry name" value="TAT_signal_bac_arc"/>
</dbReference>
<proteinExistence type="predicted"/>
<dbReference type="AlphaFoldDB" id="A0A1H2LFU1"/>
<accession>A0A1H2LFU1</accession>
<dbReference type="InterPro" id="IPR050490">
    <property type="entry name" value="Bact_solute-bd_prot1"/>
</dbReference>
<dbReference type="InterPro" id="IPR006311">
    <property type="entry name" value="TAT_signal"/>
</dbReference>
<keyword evidence="2" id="KW-1185">Reference proteome</keyword>
<reference evidence="2" key="1">
    <citation type="submission" date="2016-10" db="EMBL/GenBank/DDBJ databases">
        <authorList>
            <person name="Varghese N."/>
            <person name="Submissions S."/>
        </authorList>
    </citation>
    <scope>NUCLEOTIDE SEQUENCE [LARGE SCALE GENOMIC DNA]</scope>
    <source>
        <strain evidence="2">DSM 45079</strain>
    </source>
</reference>
<dbReference type="PROSITE" id="PS51318">
    <property type="entry name" value="TAT"/>
    <property type="match status" value="1"/>
</dbReference>
<evidence type="ECO:0000313" key="2">
    <source>
        <dbReference type="Proteomes" id="UP000182977"/>
    </source>
</evidence>
<dbReference type="Proteomes" id="UP000182977">
    <property type="component" value="Chromosome I"/>
</dbReference>
<dbReference type="PROSITE" id="PS51257">
    <property type="entry name" value="PROKAR_LIPOPROTEIN"/>
    <property type="match status" value="1"/>
</dbReference>
<sequence>MSAMRRYSRRTVLKGAGATGLAALIGSCVDTSNVPESGPREIREGEFDIPDWAEAPTGDVSLRWVDSGDAKALYWNAMLEAYSEKFPRISVDYQGTNWNSIQEGITLGLRGGTAPDVFQLPGNITPAAAVAQGWLQPFDDVMPDFAALKERLPAGILADGVTNFDGKTYSLPIYQPAFARLLFINRTLAAESDIDVEQEWTLDSLGEAVRAVTTTGADEYYGILDHLGQPNGMNDACALLAQLSGMHGGVGNDIFASFNWTTGEFNYTDPTWIDVIDWYLGLVRDGCFLPGSISFDAPTARERFPQGQAVFFMQGPWNINLWRADYPDLDLGVAMLPMLDTASPGVITKEPGGGVNYGIAATSEHADVAGNILNFLFSDAGQAQWYAYCGSSDPAHFPPEEAADLDPVHAEVYEFMERYHRIGPSPVVRNQDVVKAVEVVVQPQPNLHDVCAALFTGEATDVRSEMQALQDRANRSLDEAVATARSEGANVSRDDFVFSDWVPSEPYSSLYE</sequence>
<dbReference type="NCBIfam" id="TIGR01409">
    <property type="entry name" value="TAT_signal_seq"/>
    <property type="match status" value="1"/>
</dbReference>
<dbReference type="InterPro" id="IPR006059">
    <property type="entry name" value="SBP"/>
</dbReference>
<name>A0A1H2LFU1_9ACTN</name>
<dbReference type="PANTHER" id="PTHR43649:SF12">
    <property type="entry name" value="DIACETYLCHITOBIOSE BINDING PROTEIN DASA"/>
    <property type="match status" value="1"/>
</dbReference>
<protein>
    <submittedName>
        <fullName evidence="1">Carbohydrate ABC transporter substrate-binding protein, CUT1 family</fullName>
    </submittedName>
</protein>
<gene>
    <name evidence="1" type="ORF">SAMN04488563_6083</name>
</gene>
<dbReference type="SUPFAM" id="SSF53850">
    <property type="entry name" value="Periplasmic binding protein-like II"/>
    <property type="match status" value="1"/>
</dbReference>
<dbReference type="STRING" id="419479.SAMN04488563_6083"/>
<dbReference type="EMBL" id="LT629791">
    <property type="protein sequence ID" value="SDU79890.1"/>
    <property type="molecule type" value="Genomic_DNA"/>
</dbReference>
<dbReference type="Gene3D" id="3.40.190.10">
    <property type="entry name" value="Periplasmic binding protein-like II"/>
    <property type="match status" value="1"/>
</dbReference>
<dbReference type="PANTHER" id="PTHR43649">
    <property type="entry name" value="ARABINOSE-BINDING PROTEIN-RELATED"/>
    <property type="match status" value="1"/>
</dbReference>